<dbReference type="Proteomes" id="UP000087171">
    <property type="component" value="Chromosome Ca5"/>
</dbReference>
<keyword evidence="1" id="KW-0677">Repeat</keyword>
<dbReference type="RefSeq" id="XP_073224650.1">
    <property type="nucleotide sequence ID" value="XM_073368549.1"/>
</dbReference>
<dbReference type="AlphaFoldDB" id="A0A1S2Y9V0"/>
<evidence type="ECO:0000256" key="4">
    <source>
        <dbReference type="PROSITE-ProRule" id="PRU00266"/>
    </source>
</evidence>
<evidence type="ECO:0000313" key="6">
    <source>
        <dbReference type="Proteomes" id="UP000087171"/>
    </source>
</evidence>
<name>A0A1S2Y9V0_CICAR</name>
<feature type="domain" description="DRBM" evidence="5">
    <location>
        <begin position="15"/>
        <end position="84"/>
    </location>
</feature>
<organism evidence="6 7">
    <name type="scientific">Cicer arietinum</name>
    <name type="common">Chickpea</name>
    <name type="synonym">Garbanzo</name>
    <dbReference type="NCBI Taxonomy" id="3827"/>
    <lineage>
        <taxon>Eukaryota</taxon>
        <taxon>Viridiplantae</taxon>
        <taxon>Streptophyta</taxon>
        <taxon>Embryophyta</taxon>
        <taxon>Tracheophyta</taxon>
        <taxon>Spermatophyta</taxon>
        <taxon>Magnoliopsida</taxon>
        <taxon>eudicotyledons</taxon>
        <taxon>Gunneridae</taxon>
        <taxon>Pentapetalae</taxon>
        <taxon>rosids</taxon>
        <taxon>fabids</taxon>
        <taxon>Fabales</taxon>
        <taxon>Fabaceae</taxon>
        <taxon>Papilionoideae</taxon>
        <taxon>50 kb inversion clade</taxon>
        <taxon>NPAAA clade</taxon>
        <taxon>Hologalegina</taxon>
        <taxon>IRL clade</taxon>
        <taxon>Cicereae</taxon>
        <taxon>Cicer</taxon>
    </lineage>
</organism>
<dbReference type="CDD" id="cd19907">
    <property type="entry name" value="DSRM_AtDRB-like_rpt1"/>
    <property type="match status" value="1"/>
</dbReference>
<dbReference type="PANTHER" id="PTHR11207:SF1">
    <property type="entry name" value="DOUBLE-STRANDED RNA-BINDING PROTEIN 1"/>
    <property type="match status" value="1"/>
</dbReference>
<reference evidence="6" key="1">
    <citation type="journal article" date="2013" name="Nat. Biotechnol.">
        <title>Draft genome sequence of chickpea (Cicer arietinum) provides a resource for trait improvement.</title>
        <authorList>
            <person name="Varshney R.K."/>
            <person name="Song C."/>
            <person name="Saxena R.K."/>
            <person name="Azam S."/>
            <person name="Yu S."/>
            <person name="Sharpe A.G."/>
            <person name="Cannon S."/>
            <person name="Baek J."/>
            <person name="Rosen B.D."/>
            <person name="Tar'an B."/>
            <person name="Millan T."/>
            <person name="Zhang X."/>
            <person name="Ramsay L.D."/>
            <person name="Iwata A."/>
            <person name="Wang Y."/>
            <person name="Nelson W."/>
            <person name="Farmer A.D."/>
            <person name="Gaur P.M."/>
            <person name="Soderlund C."/>
            <person name="Penmetsa R.V."/>
            <person name="Xu C."/>
            <person name="Bharti A.K."/>
            <person name="He W."/>
            <person name="Winter P."/>
            <person name="Zhao S."/>
            <person name="Hane J.K."/>
            <person name="Carrasquilla-Garcia N."/>
            <person name="Condie J.A."/>
            <person name="Upadhyaya H.D."/>
            <person name="Luo M.C."/>
            <person name="Thudi M."/>
            <person name="Gowda C.L."/>
            <person name="Singh N.P."/>
            <person name="Lichtenzveig J."/>
            <person name="Gali K.K."/>
            <person name="Rubio J."/>
            <person name="Nadarajan N."/>
            <person name="Dolezel J."/>
            <person name="Bansal K.C."/>
            <person name="Xu X."/>
            <person name="Edwards D."/>
            <person name="Zhang G."/>
            <person name="Kahl G."/>
            <person name="Gil J."/>
            <person name="Singh K.B."/>
            <person name="Datta S.K."/>
            <person name="Jackson S.A."/>
            <person name="Wang J."/>
            <person name="Cook D.R."/>
        </authorList>
    </citation>
    <scope>NUCLEOTIDE SEQUENCE [LARGE SCALE GENOMIC DNA]</scope>
    <source>
        <strain evidence="6">cv. CDC Frontier</strain>
    </source>
</reference>
<dbReference type="SUPFAM" id="SSF54768">
    <property type="entry name" value="dsRNA-binding domain-like"/>
    <property type="match status" value="2"/>
</dbReference>
<proteinExistence type="predicted"/>
<dbReference type="Gene3D" id="3.30.160.20">
    <property type="match status" value="2"/>
</dbReference>
<evidence type="ECO:0000256" key="3">
    <source>
        <dbReference type="ARBA" id="ARBA00037597"/>
    </source>
</evidence>
<evidence type="ECO:0000256" key="1">
    <source>
        <dbReference type="ARBA" id="ARBA00022737"/>
    </source>
</evidence>
<dbReference type="PROSITE" id="PS50137">
    <property type="entry name" value="DS_RBD"/>
    <property type="match status" value="2"/>
</dbReference>
<dbReference type="GO" id="GO:0010468">
    <property type="term" value="P:regulation of gene expression"/>
    <property type="evidence" value="ECO:0007669"/>
    <property type="project" value="TreeGrafter"/>
</dbReference>
<dbReference type="RefSeq" id="XP_004501656.1">
    <property type="nucleotide sequence ID" value="XM_004501599.3"/>
</dbReference>
<dbReference type="eggNOG" id="ENOG502QV9N">
    <property type="taxonomic scope" value="Eukaryota"/>
</dbReference>
<sequence length="355" mass="39024">MSTNEDFQGVSNCYVFKSRVQEYAQKAGLPTPVYETIKEGPSHEPSFRSTVIVNDVRYDSLPGFFNRKAAEQSAAEVALVELAKSGEVNQSVTLPVHETGLCKNLLQEYAQKMNYAMPTYHCKKDETPGRTTLFSCTVDIGGILYIGGMTKTKKEAEIKAARTALLAIQTNASQASQNQFGYLTVIPSRKRATDSVAVVDEASKPKKARFKRKFPKRKPSRDKKRHILTDNAGIGANINPGVESLVTVNDESGLHETKSEAAAFPSEAMKNYENGVSTDHCEKETLAWDGSFALNNQEIFENGKSSELHFTENSFGNVVTEAAFVPMPNGYIPPMIVEMTEQHCNGDIVSGNEGF</sequence>
<evidence type="ECO:0000259" key="5">
    <source>
        <dbReference type="PROSITE" id="PS50137"/>
    </source>
</evidence>
<dbReference type="PANTHER" id="PTHR11207">
    <property type="entry name" value="RIBONUCLEASE III"/>
    <property type="match status" value="1"/>
</dbReference>
<dbReference type="PaxDb" id="3827-XP_004501657.1"/>
<accession>A0A1S2Y9V0</accession>
<dbReference type="GO" id="GO:0006396">
    <property type="term" value="P:RNA processing"/>
    <property type="evidence" value="ECO:0007669"/>
    <property type="project" value="TreeGrafter"/>
</dbReference>
<dbReference type="STRING" id="3827.A0A1S2Y9V0"/>
<dbReference type="OrthoDB" id="1904943at2759"/>
<dbReference type="InterPro" id="IPR014720">
    <property type="entry name" value="dsRBD_dom"/>
</dbReference>
<gene>
    <name evidence="7" type="primary">LOC101515247</name>
</gene>
<evidence type="ECO:0000313" key="7">
    <source>
        <dbReference type="RefSeq" id="XP_004501656.1"/>
    </source>
</evidence>
<evidence type="ECO:0000256" key="2">
    <source>
        <dbReference type="ARBA" id="ARBA00022884"/>
    </source>
</evidence>
<dbReference type="GO" id="GO:0003725">
    <property type="term" value="F:double-stranded RNA binding"/>
    <property type="evidence" value="ECO:0007669"/>
    <property type="project" value="InterPro"/>
</dbReference>
<reference evidence="7" key="2">
    <citation type="submission" date="2025-08" db="UniProtKB">
        <authorList>
            <consortium name="RefSeq"/>
        </authorList>
    </citation>
    <scope>IDENTIFICATION</scope>
    <source>
        <tissue evidence="7">Etiolated seedlings</tissue>
    </source>
</reference>
<dbReference type="FunFam" id="3.30.160.20:FF:000047">
    <property type="entry name" value="double-stranded RNA-binding protein 1"/>
    <property type="match status" value="1"/>
</dbReference>
<dbReference type="SMART" id="SM00358">
    <property type="entry name" value="DSRM"/>
    <property type="match status" value="2"/>
</dbReference>
<dbReference type="GO" id="GO:0005634">
    <property type="term" value="C:nucleus"/>
    <property type="evidence" value="ECO:0007669"/>
    <property type="project" value="TreeGrafter"/>
</dbReference>
<feature type="domain" description="DRBM" evidence="5">
    <location>
        <begin position="101"/>
        <end position="170"/>
    </location>
</feature>
<dbReference type="Pfam" id="PF00035">
    <property type="entry name" value="dsrm"/>
    <property type="match status" value="2"/>
</dbReference>
<keyword evidence="2 4" id="KW-0694">RNA-binding</keyword>
<dbReference type="GeneID" id="101515247"/>
<comment type="function">
    <text evidence="3">Binds double-stranded RNA.</text>
</comment>
<dbReference type="InterPro" id="IPR044450">
    <property type="entry name" value="AtDRB-like_DSRM_1"/>
</dbReference>
<dbReference type="GO" id="GO:0004525">
    <property type="term" value="F:ribonuclease III activity"/>
    <property type="evidence" value="ECO:0007669"/>
    <property type="project" value="TreeGrafter"/>
</dbReference>
<keyword evidence="6" id="KW-1185">Reference proteome</keyword>
<protein>
    <submittedName>
        <fullName evidence="7">Double-stranded RNA-binding protein 1-like</fullName>
    </submittedName>
</protein>